<dbReference type="Proteomes" id="UP001597304">
    <property type="component" value="Unassembled WGS sequence"/>
</dbReference>
<comment type="caution">
    <text evidence="1">The sequence shown here is derived from an EMBL/GenBank/DDBJ whole genome shotgun (WGS) entry which is preliminary data.</text>
</comment>
<evidence type="ECO:0000313" key="1">
    <source>
        <dbReference type="EMBL" id="MFD1712705.1"/>
    </source>
</evidence>
<protein>
    <submittedName>
        <fullName evidence="1">Uncharacterized protein</fullName>
    </submittedName>
</protein>
<sequence>MHALTHDQAVNVYCAAIDATVIGDAAWWRDVVTEVREVCAAPSLKSAAAVIEWWHHDWSSAGDTAAAAARRIRQAAQAIKREDHARV</sequence>
<organism evidence="1 2">
    <name type="scientific">Ottowia flava</name>
    <dbReference type="NCBI Taxonomy" id="2675430"/>
    <lineage>
        <taxon>Bacteria</taxon>
        <taxon>Pseudomonadati</taxon>
        <taxon>Pseudomonadota</taxon>
        <taxon>Betaproteobacteria</taxon>
        <taxon>Burkholderiales</taxon>
        <taxon>Comamonadaceae</taxon>
        <taxon>Ottowia</taxon>
    </lineage>
</organism>
<name>A0ABW4L205_9BURK</name>
<reference evidence="2" key="1">
    <citation type="journal article" date="2019" name="Int. J. Syst. Evol. Microbiol.">
        <title>The Global Catalogue of Microorganisms (GCM) 10K type strain sequencing project: providing services to taxonomists for standard genome sequencing and annotation.</title>
        <authorList>
            <consortium name="The Broad Institute Genomics Platform"/>
            <consortium name="The Broad Institute Genome Sequencing Center for Infectious Disease"/>
            <person name="Wu L."/>
            <person name="Ma J."/>
        </authorList>
    </citation>
    <scope>NUCLEOTIDE SEQUENCE [LARGE SCALE GENOMIC DNA]</scope>
    <source>
        <strain evidence="2">LMG 29247</strain>
    </source>
</reference>
<keyword evidence="2" id="KW-1185">Reference proteome</keyword>
<dbReference type="EMBL" id="JBHUEJ010000046">
    <property type="protein sequence ID" value="MFD1712705.1"/>
    <property type="molecule type" value="Genomic_DNA"/>
</dbReference>
<evidence type="ECO:0000313" key="2">
    <source>
        <dbReference type="Proteomes" id="UP001597304"/>
    </source>
</evidence>
<proteinExistence type="predicted"/>
<gene>
    <name evidence="1" type="ORF">ACFSF0_19075</name>
</gene>
<accession>A0ABW4L205</accession>
<dbReference type="RefSeq" id="WP_147914999.1">
    <property type="nucleotide sequence ID" value="NZ_JBHUEJ010000046.1"/>
</dbReference>